<dbReference type="GO" id="GO:0008270">
    <property type="term" value="F:zinc ion binding"/>
    <property type="evidence" value="ECO:0007669"/>
    <property type="project" value="UniProtKB-KW"/>
</dbReference>
<proteinExistence type="predicted"/>
<dbReference type="GO" id="GO:0003677">
    <property type="term" value="F:DNA binding"/>
    <property type="evidence" value="ECO:0007669"/>
    <property type="project" value="UniProtKB-UniRule"/>
</dbReference>
<accession>A0A9J6FAB9</accession>
<gene>
    <name evidence="9" type="ORF">HPB48_003853</name>
</gene>
<keyword evidence="7" id="KW-0175">Coiled coil</keyword>
<reference evidence="9 10" key="1">
    <citation type="journal article" date="2020" name="Cell">
        <title>Large-Scale Comparative Analyses of Tick Genomes Elucidate Their Genetic Diversity and Vector Capacities.</title>
        <authorList>
            <consortium name="Tick Genome and Microbiome Consortium (TIGMIC)"/>
            <person name="Jia N."/>
            <person name="Wang J."/>
            <person name="Shi W."/>
            <person name="Du L."/>
            <person name="Sun Y."/>
            <person name="Zhan W."/>
            <person name="Jiang J.F."/>
            <person name="Wang Q."/>
            <person name="Zhang B."/>
            <person name="Ji P."/>
            <person name="Bell-Sakyi L."/>
            <person name="Cui X.M."/>
            <person name="Yuan T.T."/>
            <person name="Jiang B.G."/>
            <person name="Yang W.F."/>
            <person name="Lam T.T."/>
            <person name="Chang Q.C."/>
            <person name="Ding S.J."/>
            <person name="Wang X.J."/>
            <person name="Zhu J.G."/>
            <person name="Ruan X.D."/>
            <person name="Zhao L."/>
            <person name="Wei J.T."/>
            <person name="Ye R.Z."/>
            <person name="Que T.C."/>
            <person name="Du C.H."/>
            <person name="Zhou Y.H."/>
            <person name="Cheng J.X."/>
            <person name="Dai P.F."/>
            <person name="Guo W.B."/>
            <person name="Han X.H."/>
            <person name="Huang E.J."/>
            <person name="Li L.F."/>
            <person name="Wei W."/>
            <person name="Gao Y.C."/>
            <person name="Liu J.Z."/>
            <person name="Shao H.Z."/>
            <person name="Wang X."/>
            <person name="Wang C.C."/>
            <person name="Yang T.C."/>
            <person name="Huo Q.B."/>
            <person name="Li W."/>
            <person name="Chen H.Y."/>
            <person name="Chen S.E."/>
            <person name="Zhou L.G."/>
            <person name="Ni X.B."/>
            <person name="Tian J.H."/>
            <person name="Sheng Y."/>
            <person name="Liu T."/>
            <person name="Pan Y.S."/>
            <person name="Xia L.Y."/>
            <person name="Li J."/>
            <person name="Zhao F."/>
            <person name="Cao W.C."/>
        </authorList>
    </citation>
    <scope>NUCLEOTIDE SEQUENCE [LARGE SCALE GENOMIC DNA]</scope>
    <source>
        <strain evidence="9">HaeL-2018</strain>
    </source>
</reference>
<name>A0A9J6FAB9_HAELO</name>
<organism evidence="9 10">
    <name type="scientific">Haemaphysalis longicornis</name>
    <name type="common">Bush tick</name>
    <dbReference type="NCBI Taxonomy" id="44386"/>
    <lineage>
        <taxon>Eukaryota</taxon>
        <taxon>Metazoa</taxon>
        <taxon>Ecdysozoa</taxon>
        <taxon>Arthropoda</taxon>
        <taxon>Chelicerata</taxon>
        <taxon>Arachnida</taxon>
        <taxon>Acari</taxon>
        <taxon>Parasitiformes</taxon>
        <taxon>Ixodida</taxon>
        <taxon>Ixodoidea</taxon>
        <taxon>Ixodidae</taxon>
        <taxon>Haemaphysalinae</taxon>
        <taxon>Haemaphysalis</taxon>
    </lineage>
</organism>
<dbReference type="OMA" id="DTRICSR"/>
<comment type="caution">
    <text evidence="9">The sequence shown here is derived from an EMBL/GenBank/DDBJ whole genome shotgun (WGS) entry which is preliminary data.</text>
</comment>
<dbReference type="SUPFAM" id="SSF57716">
    <property type="entry name" value="Glucocorticoid receptor-like (DNA-binding domain)"/>
    <property type="match status" value="1"/>
</dbReference>
<evidence type="ECO:0000259" key="8">
    <source>
        <dbReference type="PROSITE" id="PS50950"/>
    </source>
</evidence>
<dbReference type="EMBL" id="JABSTR010000001">
    <property type="protein sequence ID" value="KAH9363214.1"/>
    <property type="molecule type" value="Genomic_DNA"/>
</dbReference>
<evidence type="ECO:0000256" key="5">
    <source>
        <dbReference type="ARBA" id="ARBA00023125"/>
    </source>
</evidence>
<dbReference type="Pfam" id="PF13359">
    <property type="entry name" value="DDE_Tnp_4"/>
    <property type="match status" value="1"/>
</dbReference>
<dbReference type="InterPro" id="IPR027805">
    <property type="entry name" value="Transposase_HTH_dom"/>
</dbReference>
<dbReference type="SMART" id="SM00692">
    <property type="entry name" value="DM3"/>
    <property type="match status" value="1"/>
</dbReference>
<evidence type="ECO:0000256" key="3">
    <source>
        <dbReference type="ARBA" id="ARBA00022771"/>
    </source>
</evidence>
<sequence length="639" mass="72725">MVETCCVALCHQRGYRDENGKKVTFHKFPAIKKVLKQWIIAIKRDPGTYFKIERTTKMCSRHFTENDFVPNVASGRRYLRENAVPSIFPFLKKVVHRPPPKRQTLQTLQMPQDSTYVACSDSMLPDQDRLELSGTAAESSVVPASTDDSQARSCCACRTAMTKLKQELTEKNLQLAELHNQVGVLRNASDTLRKANEDLQQVFNQRNESVRKAERDLERSKEQVVCLLRRNQELINAHAVSTRELESKLSEASKQMRKFCVELFVDDDEKMQFYTGQRSYGHFKQLLEYVGAESDSTSSDHPNTEGRGRRHKLSTENQFFLTLVKLRTGFFHMHLAHIFDISTSTVSRIFSTWINLLYIRLTEHTWWPPRDVVDSTMPEAFKKKYSSTRAIIDATEVRCEAPSSLVLQSGTYSNYKSTNTFKGLIAISPNGLVSFVSDLYMGSASDRELVIKSGFLEREFTDGDTVMADKGFKIKDLLEKKGVGLNLPPFLNKEQFTEAEVRETADIASLRIHVERRIQRIKTFHIFDKVIPLSLGPIVNQIWVVGTLLSNFQTPIVKELERNKDTTWVKNDSIRRCAEPGALGVNKQPCTLKVDASASLLQNSLVASQCLALVGDAVSKKGLRISLFILKVKWRFFCE</sequence>
<dbReference type="SMART" id="SM00980">
    <property type="entry name" value="THAP"/>
    <property type="match status" value="1"/>
</dbReference>
<evidence type="ECO:0000256" key="4">
    <source>
        <dbReference type="ARBA" id="ARBA00022833"/>
    </source>
</evidence>
<dbReference type="Proteomes" id="UP000821853">
    <property type="component" value="Chromosome 1"/>
</dbReference>
<dbReference type="Gene3D" id="6.20.210.20">
    <property type="entry name" value="THAP domain"/>
    <property type="match status" value="1"/>
</dbReference>
<dbReference type="Pfam" id="PF13613">
    <property type="entry name" value="HTH_Tnp_4"/>
    <property type="match status" value="1"/>
</dbReference>
<feature type="coiled-coil region" evidence="7">
    <location>
        <begin position="161"/>
        <end position="237"/>
    </location>
</feature>
<evidence type="ECO:0000313" key="9">
    <source>
        <dbReference type="EMBL" id="KAH9363214.1"/>
    </source>
</evidence>
<dbReference type="OrthoDB" id="6482455at2759"/>
<feature type="domain" description="THAP-type" evidence="8">
    <location>
        <begin position="1"/>
        <end position="88"/>
    </location>
</feature>
<dbReference type="Pfam" id="PF05485">
    <property type="entry name" value="THAP"/>
    <property type="match status" value="1"/>
</dbReference>
<keyword evidence="5 6" id="KW-0238">DNA-binding</keyword>
<dbReference type="PROSITE" id="PS50950">
    <property type="entry name" value="ZF_THAP"/>
    <property type="match status" value="1"/>
</dbReference>
<dbReference type="InterPro" id="IPR027806">
    <property type="entry name" value="HARBI1_dom"/>
</dbReference>
<evidence type="ECO:0000256" key="6">
    <source>
        <dbReference type="PROSITE-ProRule" id="PRU00309"/>
    </source>
</evidence>
<evidence type="ECO:0000313" key="10">
    <source>
        <dbReference type="Proteomes" id="UP000821853"/>
    </source>
</evidence>
<dbReference type="InterPro" id="IPR038441">
    <property type="entry name" value="THAP_Znf_sf"/>
</dbReference>
<evidence type="ECO:0000256" key="1">
    <source>
        <dbReference type="ARBA" id="ARBA00001968"/>
    </source>
</evidence>
<comment type="cofactor">
    <cofactor evidence="1">
        <name>a divalent metal cation</name>
        <dbReference type="ChEBI" id="CHEBI:60240"/>
    </cofactor>
</comment>
<dbReference type="PANTHER" id="PTHR23080">
    <property type="entry name" value="THAP DOMAIN PROTEIN"/>
    <property type="match status" value="1"/>
</dbReference>
<keyword evidence="2" id="KW-0479">Metal-binding</keyword>
<dbReference type="InterPro" id="IPR006612">
    <property type="entry name" value="THAP_Znf"/>
</dbReference>
<dbReference type="AlphaFoldDB" id="A0A9J6FAB9"/>
<keyword evidence="10" id="KW-1185">Reference proteome</keyword>
<evidence type="ECO:0000256" key="7">
    <source>
        <dbReference type="SAM" id="Coils"/>
    </source>
</evidence>
<keyword evidence="4" id="KW-0862">Zinc</keyword>
<dbReference type="VEuPathDB" id="VectorBase:HLOH_063909"/>
<dbReference type="PANTHER" id="PTHR23080:SF143">
    <property type="entry name" value="SI:DKEY-56D12.4"/>
    <property type="match status" value="1"/>
</dbReference>
<evidence type="ECO:0000256" key="2">
    <source>
        <dbReference type="ARBA" id="ARBA00022723"/>
    </source>
</evidence>
<keyword evidence="3 6" id="KW-0863">Zinc-finger</keyword>
<protein>
    <recommendedName>
        <fullName evidence="8">THAP-type domain-containing protein</fullName>
    </recommendedName>
</protein>